<name>A0A0D3KI69_EMIH1</name>
<keyword evidence="2" id="KW-1185">Reference proteome</keyword>
<dbReference type="OMA" id="ENEDGHA"/>
<dbReference type="eggNOG" id="ENOG502QSWC">
    <property type="taxonomic scope" value="Eukaryota"/>
</dbReference>
<dbReference type="KEGG" id="ehx:EMIHUDRAFT_98480"/>
<proteinExistence type="predicted"/>
<evidence type="ECO:0000313" key="2">
    <source>
        <dbReference type="Proteomes" id="UP000013827"/>
    </source>
</evidence>
<dbReference type="InterPro" id="IPR036412">
    <property type="entry name" value="HAD-like_sf"/>
</dbReference>
<dbReference type="GeneID" id="17280724"/>
<dbReference type="Gene3D" id="3.40.50.1000">
    <property type="entry name" value="HAD superfamily/HAD-like"/>
    <property type="match status" value="1"/>
</dbReference>
<dbReference type="RefSeq" id="XP_005787883.1">
    <property type="nucleotide sequence ID" value="XM_005787826.1"/>
</dbReference>
<dbReference type="HOGENOM" id="CLU_056828_0_0_1"/>
<organism evidence="1 2">
    <name type="scientific">Emiliania huxleyi (strain CCMP1516)</name>
    <dbReference type="NCBI Taxonomy" id="280463"/>
    <lineage>
        <taxon>Eukaryota</taxon>
        <taxon>Haptista</taxon>
        <taxon>Haptophyta</taxon>
        <taxon>Prymnesiophyceae</taxon>
        <taxon>Isochrysidales</taxon>
        <taxon>Noelaerhabdaceae</taxon>
        <taxon>Emiliania</taxon>
    </lineage>
</organism>
<evidence type="ECO:0000313" key="1">
    <source>
        <dbReference type="EnsemblProtists" id="EOD35454"/>
    </source>
</evidence>
<dbReference type="PaxDb" id="2903-EOD35454"/>
<dbReference type="InterPro" id="IPR023214">
    <property type="entry name" value="HAD_sf"/>
</dbReference>
<reference evidence="1" key="2">
    <citation type="submission" date="2024-10" db="UniProtKB">
        <authorList>
            <consortium name="EnsemblProtists"/>
        </authorList>
    </citation>
    <scope>IDENTIFICATION</scope>
</reference>
<protein>
    <submittedName>
        <fullName evidence="1">Uncharacterized protein</fullName>
    </submittedName>
</protein>
<dbReference type="EnsemblProtists" id="EOD35454">
    <property type="protein sequence ID" value="EOD35454"/>
    <property type="gene ID" value="EMIHUDRAFT_98480"/>
</dbReference>
<reference evidence="2" key="1">
    <citation type="journal article" date="2013" name="Nature">
        <title>Pan genome of the phytoplankton Emiliania underpins its global distribution.</title>
        <authorList>
            <person name="Read B.A."/>
            <person name="Kegel J."/>
            <person name="Klute M.J."/>
            <person name="Kuo A."/>
            <person name="Lefebvre S.C."/>
            <person name="Maumus F."/>
            <person name="Mayer C."/>
            <person name="Miller J."/>
            <person name="Monier A."/>
            <person name="Salamov A."/>
            <person name="Young J."/>
            <person name="Aguilar M."/>
            <person name="Claverie J.M."/>
            <person name="Frickenhaus S."/>
            <person name="Gonzalez K."/>
            <person name="Herman E.K."/>
            <person name="Lin Y.C."/>
            <person name="Napier J."/>
            <person name="Ogata H."/>
            <person name="Sarno A.F."/>
            <person name="Shmutz J."/>
            <person name="Schroeder D."/>
            <person name="de Vargas C."/>
            <person name="Verret F."/>
            <person name="von Dassow P."/>
            <person name="Valentin K."/>
            <person name="Van de Peer Y."/>
            <person name="Wheeler G."/>
            <person name="Dacks J.B."/>
            <person name="Delwiche C.F."/>
            <person name="Dyhrman S.T."/>
            <person name="Glockner G."/>
            <person name="John U."/>
            <person name="Richards T."/>
            <person name="Worden A.Z."/>
            <person name="Zhang X."/>
            <person name="Grigoriev I.V."/>
            <person name="Allen A.E."/>
            <person name="Bidle K."/>
            <person name="Borodovsky M."/>
            <person name="Bowler C."/>
            <person name="Brownlee C."/>
            <person name="Cock J.M."/>
            <person name="Elias M."/>
            <person name="Gladyshev V.N."/>
            <person name="Groth M."/>
            <person name="Guda C."/>
            <person name="Hadaegh A."/>
            <person name="Iglesias-Rodriguez M.D."/>
            <person name="Jenkins J."/>
            <person name="Jones B.M."/>
            <person name="Lawson T."/>
            <person name="Leese F."/>
            <person name="Lindquist E."/>
            <person name="Lobanov A."/>
            <person name="Lomsadze A."/>
            <person name="Malik S.B."/>
            <person name="Marsh M.E."/>
            <person name="Mackinder L."/>
            <person name="Mock T."/>
            <person name="Mueller-Roeber B."/>
            <person name="Pagarete A."/>
            <person name="Parker M."/>
            <person name="Probert I."/>
            <person name="Quesneville H."/>
            <person name="Raines C."/>
            <person name="Rensing S.A."/>
            <person name="Riano-Pachon D.M."/>
            <person name="Richier S."/>
            <person name="Rokitta S."/>
            <person name="Shiraiwa Y."/>
            <person name="Soanes D.M."/>
            <person name="van der Giezen M."/>
            <person name="Wahlund T.M."/>
            <person name="Williams B."/>
            <person name="Wilson W."/>
            <person name="Wolfe G."/>
            <person name="Wurch L.L."/>
        </authorList>
    </citation>
    <scope>NUCLEOTIDE SEQUENCE</scope>
</reference>
<dbReference type="AlphaFoldDB" id="A0A0D3KI69"/>
<accession>A0A0D3KI69</accession>
<sequence length="412" mass="42363">MSSMLSVGVLFDFDGTLGDTEAPAMDVAFWELAPFMPSLERLATDPAGLDAARDAFVVENAGKAFEFMLEKVDAERAASGGLLPIEQAWARDLAACALTASPLAAAVDTQRAKLGLKTLADIFSASAAEPTLLAQQKADTNARLAIAATPTPNTPAALEALVKATCAVPPASVPFVIATTSGKPRVPICVDACGFRAHFPSDDANIHSGESDFDPPRFKPALEASPRLPRALSGGSCFPAEPALSHLPAARTLLPARLCRPASAAPPLPPPLPPHPLLPARQAPDVYLRAASYVGGGGGLPPARCVAVEDSASGVGSAANAKIGLIVGYVGASHITDKEAGRGLEDGHARMLMRGHDRPRRLRDGERSEDGRGADVVLADMADLPAVVAAFGTGGGAAVRGASWVRLPSCSS</sequence>
<dbReference type="SUPFAM" id="SSF56784">
    <property type="entry name" value="HAD-like"/>
    <property type="match status" value="1"/>
</dbReference>
<dbReference type="Proteomes" id="UP000013827">
    <property type="component" value="Unassembled WGS sequence"/>
</dbReference>